<dbReference type="AlphaFoldDB" id="A0A074MA09"/>
<evidence type="ECO:0000313" key="1">
    <source>
        <dbReference type="EMBL" id="KEO90259.1"/>
    </source>
</evidence>
<dbReference type="OrthoDB" id="9256256at2"/>
<dbReference type="Proteomes" id="UP000027647">
    <property type="component" value="Unassembled WGS sequence"/>
</dbReference>
<sequence>MHPCNKETPLAATGGALSDGLEGLSLNPSSLAFQRAQFLMSAHAIRPDLALMLGGLIFEGGAQ</sequence>
<dbReference type="STRING" id="1044.EH31_09215"/>
<evidence type="ECO:0000313" key="2">
    <source>
        <dbReference type="Proteomes" id="UP000027647"/>
    </source>
</evidence>
<proteinExistence type="predicted"/>
<accession>A0A074MA09</accession>
<organism evidence="1 2">
    <name type="scientific">Erythrobacter longus</name>
    <dbReference type="NCBI Taxonomy" id="1044"/>
    <lineage>
        <taxon>Bacteria</taxon>
        <taxon>Pseudomonadati</taxon>
        <taxon>Pseudomonadota</taxon>
        <taxon>Alphaproteobacteria</taxon>
        <taxon>Sphingomonadales</taxon>
        <taxon>Erythrobacteraceae</taxon>
        <taxon>Erythrobacter/Porphyrobacter group</taxon>
        <taxon>Erythrobacter</taxon>
    </lineage>
</organism>
<protein>
    <submittedName>
        <fullName evidence="1">Uncharacterized protein</fullName>
    </submittedName>
</protein>
<reference evidence="1 2" key="1">
    <citation type="submission" date="2014-04" db="EMBL/GenBank/DDBJ databases">
        <title>A comprehensive comparison of genomes of Erythrobacter spp. strains.</title>
        <authorList>
            <person name="Zheng Q."/>
        </authorList>
    </citation>
    <scope>NUCLEOTIDE SEQUENCE [LARGE SCALE GENOMIC DNA]</scope>
    <source>
        <strain evidence="1 2">DSM 6997</strain>
    </source>
</reference>
<gene>
    <name evidence="1" type="ORF">EH31_09215</name>
</gene>
<keyword evidence="2" id="KW-1185">Reference proteome</keyword>
<name>A0A074MA09_ERYLO</name>
<comment type="caution">
    <text evidence="1">The sequence shown here is derived from an EMBL/GenBank/DDBJ whole genome shotgun (WGS) entry which is preliminary data.</text>
</comment>
<dbReference type="RefSeq" id="WP_034959721.1">
    <property type="nucleotide sequence ID" value="NZ_JMIW01000003.1"/>
</dbReference>
<dbReference type="EMBL" id="JMIW01000003">
    <property type="protein sequence ID" value="KEO90259.1"/>
    <property type="molecule type" value="Genomic_DNA"/>
</dbReference>